<dbReference type="Proteomes" id="UP000708148">
    <property type="component" value="Unassembled WGS sequence"/>
</dbReference>
<evidence type="ECO:0000259" key="1">
    <source>
        <dbReference type="PROSITE" id="PS50011"/>
    </source>
</evidence>
<protein>
    <recommendedName>
        <fullName evidence="1">Protein kinase domain-containing protein</fullName>
    </recommendedName>
</protein>
<name>A0A8S1IW34_9CHLO</name>
<keyword evidence="3" id="KW-1185">Reference proteome</keyword>
<gene>
    <name evidence="2" type="ORF">OSTQU699_LOCUS4507</name>
</gene>
<dbReference type="SUPFAM" id="SSF56112">
    <property type="entry name" value="Protein kinase-like (PK-like)"/>
    <property type="match status" value="2"/>
</dbReference>
<reference evidence="2" key="1">
    <citation type="submission" date="2020-12" db="EMBL/GenBank/DDBJ databases">
        <authorList>
            <person name="Iha C."/>
        </authorList>
    </citation>
    <scope>NUCLEOTIDE SEQUENCE</scope>
</reference>
<dbReference type="EMBL" id="CAJHUC010000960">
    <property type="protein sequence ID" value="CAD7699148.1"/>
    <property type="molecule type" value="Genomic_DNA"/>
</dbReference>
<dbReference type="InterPro" id="IPR000719">
    <property type="entry name" value="Prot_kinase_dom"/>
</dbReference>
<organism evidence="2 3">
    <name type="scientific">Ostreobium quekettii</name>
    <dbReference type="NCBI Taxonomy" id="121088"/>
    <lineage>
        <taxon>Eukaryota</taxon>
        <taxon>Viridiplantae</taxon>
        <taxon>Chlorophyta</taxon>
        <taxon>core chlorophytes</taxon>
        <taxon>Ulvophyceae</taxon>
        <taxon>TCBD clade</taxon>
        <taxon>Bryopsidales</taxon>
        <taxon>Ostreobineae</taxon>
        <taxon>Ostreobiaceae</taxon>
        <taxon>Ostreobium</taxon>
    </lineage>
</organism>
<sequence>MADRAILGCAAGTAAVFGGTGQSSRTGAGPLQFGASKHGLRRAVGSERTCRCLRELVRGWGMWAVTPVSIPDRCVEKDEEHLSRLLNYVLRGVHCGTKDELGQWWRAARHRHSENMKQVQIVDEDELEMGARLGKSGQGVVFKAMWRSTKVAVKKSTREGKEECLPIDDFAEVLKEVMVHAALSSHRCIVRLLATTVSGWIVMEQADADLHTLCHTSKGLSWGSMARLLQQGAESLAYIHAQNRVHANVKPQNFLVFGTHPESCSLKICDFKNSCEQGRARSKTAAVDRAMQQWMAPECCDDHLFSQASDVYSFGIVCYELLTQVFPLSANASTQGGVMAGNLPGTEPWLVYRHQCPPEALQLMNSCCADNPKERPTMEEVSNILRKLSEEWNPAEGMGVKARCSLRSWCCPITDIDNVSIVRNGTEIQTAHFVIQEGAWIDDYGCEHKVAVKLAKKVMTQRAKMKVIMKQLEILTSVPPHSSIVKLVGARLNGDPMIVEEWVPSNLEVQIRSQALTYNQILRIGRGVAWGLDHLHRHGVTHHDIKPANILLDSNGGVKLSGFMCSRFSPTSASLASSSASFVGTLGYMAPECLLQGFLNVQMPAPGEGCARHSAERIDVYSLGKVMLRCVTGSLVLQEDNPEAECLCPDLWVLIRMCTCANPAGRPICEQVVGMLEAMLEEPAAGWGDWRLRKPKDELWAASDDDSVDWYDL</sequence>
<comment type="caution">
    <text evidence="2">The sequence shown here is derived from an EMBL/GenBank/DDBJ whole genome shotgun (WGS) entry which is preliminary data.</text>
</comment>
<evidence type="ECO:0000313" key="2">
    <source>
        <dbReference type="EMBL" id="CAD7699148.1"/>
    </source>
</evidence>
<dbReference type="OrthoDB" id="540795at2759"/>
<dbReference type="SMART" id="SM00220">
    <property type="entry name" value="S_TKc"/>
    <property type="match status" value="2"/>
</dbReference>
<dbReference type="PROSITE" id="PS00108">
    <property type="entry name" value="PROTEIN_KINASE_ST"/>
    <property type="match status" value="1"/>
</dbReference>
<dbReference type="AlphaFoldDB" id="A0A8S1IW34"/>
<dbReference type="GO" id="GO:0005524">
    <property type="term" value="F:ATP binding"/>
    <property type="evidence" value="ECO:0007669"/>
    <property type="project" value="InterPro"/>
</dbReference>
<dbReference type="GO" id="GO:0004674">
    <property type="term" value="F:protein serine/threonine kinase activity"/>
    <property type="evidence" value="ECO:0007669"/>
    <property type="project" value="TreeGrafter"/>
</dbReference>
<dbReference type="InterPro" id="IPR011009">
    <property type="entry name" value="Kinase-like_dom_sf"/>
</dbReference>
<dbReference type="Gene3D" id="1.10.510.10">
    <property type="entry name" value="Transferase(Phosphotransferase) domain 1"/>
    <property type="match status" value="2"/>
</dbReference>
<evidence type="ECO:0000313" key="3">
    <source>
        <dbReference type="Proteomes" id="UP000708148"/>
    </source>
</evidence>
<dbReference type="InterPro" id="IPR008271">
    <property type="entry name" value="Ser/Thr_kinase_AS"/>
</dbReference>
<dbReference type="Gene3D" id="3.30.200.20">
    <property type="entry name" value="Phosphorylase Kinase, domain 1"/>
    <property type="match status" value="2"/>
</dbReference>
<dbReference type="InterPro" id="IPR051681">
    <property type="entry name" value="Ser/Thr_Kinases-Pseudokinases"/>
</dbReference>
<feature type="domain" description="Protein kinase" evidence="1">
    <location>
        <begin position="127"/>
        <end position="393"/>
    </location>
</feature>
<feature type="domain" description="Protein kinase" evidence="1">
    <location>
        <begin position="416"/>
        <end position="680"/>
    </location>
</feature>
<dbReference type="PROSITE" id="PS50011">
    <property type="entry name" value="PROTEIN_KINASE_DOM"/>
    <property type="match status" value="2"/>
</dbReference>
<proteinExistence type="predicted"/>
<dbReference type="PANTHER" id="PTHR44329">
    <property type="entry name" value="SERINE/THREONINE-PROTEIN KINASE TNNI3K-RELATED"/>
    <property type="match status" value="1"/>
</dbReference>
<dbReference type="PANTHER" id="PTHR44329:SF260">
    <property type="entry name" value="PROTEIN KINASE DOMAIN-CONTAINING PROTEIN"/>
    <property type="match status" value="1"/>
</dbReference>
<accession>A0A8S1IW34</accession>
<dbReference type="Pfam" id="PF00069">
    <property type="entry name" value="Pkinase"/>
    <property type="match status" value="2"/>
</dbReference>